<reference evidence="2" key="1">
    <citation type="submission" date="2021-05" db="EMBL/GenBank/DDBJ databases">
        <authorList>
            <person name="Alioto T."/>
            <person name="Alioto T."/>
            <person name="Gomez Garrido J."/>
        </authorList>
    </citation>
    <scope>NUCLEOTIDE SEQUENCE</scope>
</reference>
<dbReference type="EMBL" id="HBUE01286654">
    <property type="protein sequence ID" value="CAG6571877.1"/>
    <property type="molecule type" value="Transcribed_RNA"/>
</dbReference>
<protein>
    <submittedName>
        <fullName evidence="2">(northern house mosquito) hypothetical protein</fullName>
    </submittedName>
</protein>
<name>A0A8D8JK58_CULPI</name>
<organism evidence="2">
    <name type="scientific">Culex pipiens</name>
    <name type="common">House mosquito</name>
    <dbReference type="NCBI Taxonomy" id="7175"/>
    <lineage>
        <taxon>Eukaryota</taxon>
        <taxon>Metazoa</taxon>
        <taxon>Ecdysozoa</taxon>
        <taxon>Arthropoda</taxon>
        <taxon>Hexapoda</taxon>
        <taxon>Insecta</taxon>
        <taxon>Pterygota</taxon>
        <taxon>Neoptera</taxon>
        <taxon>Endopterygota</taxon>
        <taxon>Diptera</taxon>
        <taxon>Nematocera</taxon>
        <taxon>Culicoidea</taxon>
        <taxon>Culicidae</taxon>
        <taxon>Culicinae</taxon>
        <taxon>Culicini</taxon>
        <taxon>Culex</taxon>
        <taxon>Culex</taxon>
    </lineage>
</organism>
<feature type="region of interest" description="Disordered" evidence="1">
    <location>
        <begin position="143"/>
        <end position="166"/>
    </location>
</feature>
<proteinExistence type="predicted"/>
<evidence type="ECO:0000313" key="2">
    <source>
        <dbReference type="EMBL" id="CAG6571877.1"/>
    </source>
</evidence>
<dbReference type="EMBL" id="HBUE01286655">
    <property type="protein sequence ID" value="CAG6571879.1"/>
    <property type="molecule type" value="Transcribed_RNA"/>
</dbReference>
<dbReference type="EMBL" id="HBUE01181043">
    <property type="protein sequence ID" value="CAG6520311.1"/>
    <property type="molecule type" value="Transcribed_RNA"/>
</dbReference>
<sequence length="166" mass="18126">MCHLSGQVPSKVLHRFLSPPVLLPLSARVEQDQSGMSTVQAGVSVHYLRPENGAHYLSTYHTPSFGICCYRIWRTATGLPQAGLYPVPAAPFHVQCNTPGATQPPAASASPAVVPAPIWRRATVQSGIPRRHHSFQTERTRVETLHLPQKTAREAAGGRQRKAPRV</sequence>
<accession>A0A8D8JK58</accession>
<dbReference type="AlphaFoldDB" id="A0A8D8JK58"/>
<evidence type="ECO:0000256" key="1">
    <source>
        <dbReference type="SAM" id="MobiDB-lite"/>
    </source>
</evidence>
<dbReference type="EMBL" id="HBUE01181042">
    <property type="protein sequence ID" value="CAG6520309.1"/>
    <property type="molecule type" value="Transcribed_RNA"/>
</dbReference>